<sequence>MNTQKVTQKITEILQFVPGGKVLQTKDDTSVLRKVLQTKDDTSVLNLSDERTLLEISPSGIEIPETNIAQHLFDNPSPLHDDFVAHEQIKQLFQYLISNNLFQRLNHLGFCYQTKSAKDEKERILQEARSAHLHVYQENSNDGQTWLFIGDITNWDDPLVEIVLVENTEDKWKEYWLPHFQIDIDTFLNGDEIEAVITKMFGGKVKPFRIFETNQFICLVRARLGVISGINIDLDMGFEGRMTRYHRMNVLKQLD</sequence>
<name>A0A0G0VJV0_9BACT</name>
<dbReference type="Proteomes" id="UP000034664">
    <property type="component" value="Unassembled WGS sequence"/>
</dbReference>
<dbReference type="EMBL" id="LBZM01000009">
    <property type="protein sequence ID" value="KKR72235.1"/>
    <property type="molecule type" value="Genomic_DNA"/>
</dbReference>
<comment type="caution">
    <text evidence="1">The sequence shown here is derived from an EMBL/GenBank/DDBJ whole genome shotgun (WGS) entry which is preliminary data.</text>
</comment>
<accession>A0A0G0VJV0</accession>
<proteinExistence type="predicted"/>
<dbReference type="AlphaFoldDB" id="A0A0G0VJV0"/>
<gene>
    <name evidence="1" type="ORF">UU14_C0009G0016</name>
</gene>
<evidence type="ECO:0000313" key="1">
    <source>
        <dbReference type="EMBL" id="KKR72235.1"/>
    </source>
</evidence>
<organism evidence="1 2">
    <name type="scientific">Candidatus Roizmanbacteria bacterium GW2011_GWB1_40_7</name>
    <dbReference type="NCBI Taxonomy" id="1618482"/>
    <lineage>
        <taxon>Bacteria</taxon>
        <taxon>Candidatus Roizmaniibacteriota</taxon>
    </lineage>
</organism>
<evidence type="ECO:0000313" key="2">
    <source>
        <dbReference type="Proteomes" id="UP000034664"/>
    </source>
</evidence>
<protein>
    <submittedName>
        <fullName evidence="1">Uncharacterized protein</fullName>
    </submittedName>
</protein>
<reference evidence="1 2" key="1">
    <citation type="journal article" date="2015" name="Nature">
        <title>rRNA introns, odd ribosomes, and small enigmatic genomes across a large radiation of phyla.</title>
        <authorList>
            <person name="Brown C.T."/>
            <person name="Hug L.A."/>
            <person name="Thomas B.C."/>
            <person name="Sharon I."/>
            <person name="Castelle C.J."/>
            <person name="Singh A."/>
            <person name="Wilkins M.J."/>
            <person name="Williams K.H."/>
            <person name="Banfield J.F."/>
        </authorList>
    </citation>
    <scope>NUCLEOTIDE SEQUENCE [LARGE SCALE GENOMIC DNA]</scope>
</reference>